<organism evidence="1 2">
    <name type="scientific">Desulfofarcimen acetoxidans (strain ATCC 49208 / DSM 771 / KCTC 5769 / VKM B-1644 / 5575)</name>
    <name type="common">Desulfotomaculum acetoxidans</name>
    <dbReference type="NCBI Taxonomy" id="485916"/>
    <lineage>
        <taxon>Bacteria</taxon>
        <taxon>Bacillati</taxon>
        <taxon>Bacillota</taxon>
        <taxon>Clostridia</taxon>
        <taxon>Eubacteriales</taxon>
        <taxon>Peptococcaceae</taxon>
        <taxon>Desulfofarcimen</taxon>
    </lineage>
</organism>
<dbReference type="Proteomes" id="UP000002217">
    <property type="component" value="Chromosome"/>
</dbReference>
<keyword evidence="2" id="KW-1185">Reference proteome</keyword>
<dbReference type="AlphaFoldDB" id="C8W6S1"/>
<evidence type="ECO:0000313" key="1">
    <source>
        <dbReference type="EMBL" id="ACV64180.1"/>
    </source>
</evidence>
<dbReference type="RefSeq" id="WP_015758870.1">
    <property type="nucleotide sequence ID" value="NC_013216.1"/>
</dbReference>
<reference evidence="1 2" key="1">
    <citation type="journal article" date="2009" name="Stand. Genomic Sci.">
        <title>Complete genome sequence of Desulfotomaculum acetoxidans type strain (5575).</title>
        <authorList>
            <person name="Spring S."/>
            <person name="Lapidus A."/>
            <person name="Schroder M."/>
            <person name="Gleim D."/>
            <person name="Sims D."/>
            <person name="Meincke L."/>
            <person name="Glavina Del Rio T."/>
            <person name="Tice H."/>
            <person name="Copeland A."/>
            <person name="Cheng J.F."/>
            <person name="Lucas S."/>
            <person name="Chen F."/>
            <person name="Nolan M."/>
            <person name="Bruce D."/>
            <person name="Goodwin L."/>
            <person name="Pitluck S."/>
            <person name="Ivanova N."/>
            <person name="Mavromatis K."/>
            <person name="Mikhailova N."/>
            <person name="Pati A."/>
            <person name="Chen A."/>
            <person name="Palaniappan K."/>
            <person name="Land M."/>
            <person name="Hauser L."/>
            <person name="Chang Y.J."/>
            <person name="Jeffries C.D."/>
            <person name="Chain P."/>
            <person name="Saunders E."/>
            <person name="Brettin T."/>
            <person name="Detter J.C."/>
            <person name="Goker M."/>
            <person name="Bristow J."/>
            <person name="Eisen J.A."/>
            <person name="Markowitz V."/>
            <person name="Hugenholtz P."/>
            <person name="Kyrpides N.C."/>
            <person name="Klenk H.P."/>
            <person name="Han C."/>
        </authorList>
    </citation>
    <scope>NUCLEOTIDE SEQUENCE [LARGE SCALE GENOMIC DNA]</scope>
    <source>
        <strain evidence="2">ATCC 49208 / DSM 771 / VKM B-1644</strain>
    </source>
</reference>
<sequence length="55" mass="6350">MNGIYLMVPNPGKDLERMIFSFQIFSSTPNIQQTLTYTQPGEDDLQRAVEELSWV</sequence>
<dbReference type="KEGG" id="dae:Dtox_3459"/>
<protein>
    <submittedName>
        <fullName evidence="1">Uncharacterized protein</fullName>
    </submittedName>
</protein>
<name>C8W6S1_DESAS</name>
<gene>
    <name evidence="1" type="ordered locus">Dtox_3459</name>
</gene>
<dbReference type="HOGENOM" id="CLU_3024669_0_0_9"/>
<dbReference type="EMBL" id="CP001720">
    <property type="protein sequence ID" value="ACV64180.1"/>
    <property type="molecule type" value="Genomic_DNA"/>
</dbReference>
<evidence type="ECO:0000313" key="2">
    <source>
        <dbReference type="Proteomes" id="UP000002217"/>
    </source>
</evidence>
<accession>C8W6S1</accession>
<proteinExistence type="predicted"/>